<evidence type="ECO:0000313" key="2">
    <source>
        <dbReference type="Proteomes" id="UP001550535"/>
    </source>
</evidence>
<protein>
    <recommendedName>
        <fullName evidence="3">Aspartate carbamoyl transferase</fullName>
    </recommendedName>
</protein>
<proteinExistence type="predicted"/>
<evidence type="ECO:0008006" key="3">
    <source>
        <dbReference type="Google" id="ProtNLM"/>
    </source>
</evidence>
<gene>
    <name evidence="1" type="ORF">ABZ507_21570</name>
</gene>
<reference evidence="1 2" key="1">
    <citation type="submission" date="2024-06" db="EMBL/GenBank/DDBJ databases">
        <title>The Natural Products Discovery Center: Release of the First 8490 Sequenced Strains for Exploring Actinobacteria Biosynthetic Diversity.</title>
        <authorList>
            <person name="Kalkreuter E."/>
            <person name="Kautsar S.A."/>
            <person name="Yang D."/>
            <person name="Bader C.D."/>
            <person name="Teijaro C.N."/>
            <person name="Fluegel L."/>
            <person name="Davis C.M."/>
            <person name="Simpson J.R."/>
            <person name="Lauterbach L."/>
            <person name="Steele A.D."/>
            <person name="Gui C."/>
            <person name="Meng S."/>
            <person name="Li G."/>
            <person name="Viehrig K."/>
            <person name="Ye F."/>
            <person name="Su P."/>
            <person name="Kiefer A.F."/>
            <person name="Nichols A."/>
            <person name="Cepeda A.J."/>
            <person name="Yan W."/>
            <person name="Fan B."/>
            <person name="Jiang Y."/>
            <person name="Adhikari A."/>
            <person name="Zheng C.-J."/>
            <person name="Schuster L."/>
            <person name="Cowan T.M."/>
            <person name="Smanski M.J."/>
            <person name="Chevrette M.G."/>
            <person name="De Carvalho L.P.S."/>
            <person name="Shen B."/>
        </authorList>
    </citation>
    <scope>NUCLEOTIDE SEQUENCE [LARGE SCALE GENOMIC DNA]</scope>
    <source>
        <strain evidence="1 2">NPDC019434</strain>
    </source>
</reference>
<dbReference type="Proteomes" id="UP001550535">
    <property type="component" value="Unassembled WGS sequence"/>
</dbReference>
<comment type="caution">
    <text evidence="1">The sequence shown here is derived from an EMBL/GenBank/DDBJ whole genome shotgun (WGS) entry which is preliminary data.</text>
</comment>
<name>A0ABV2XF25_9NOCA</name>
<dbReference type="RefSeq" id="WP_245676424.1">
    <property type="nucleotide sequence ID" value="NZ_JBEYBM010000021.1"/>
</dbReference>
<organism evidence="1 2">
    <name type="scientific">Nocardia niwae</name>
    <dbReference type="NCBI Taxonomy" id="626084"/>
    <lineage>
        <taxon>Bacteria</taxon>
        <taxon>Bacillati</taxon>
        <taxon>Actinomycetota</taxon>
        <taxon>Actinomycetes</taxon>
        <taxon>Mycobacteriales</taxon>
        <taxon>Nocardiaceae</taxon>
        <taxon>Nocardia</taxon>
    </lineage>
</organism>
<accession>A0ABV2XF25</accession>
<keyword evidence="2" id="KW-1185">Reference proteome</keyword>
<dbReference type="EMBL" id="JBEYBR010000058">
    <property type="protein sequence ID" value="MEU2124406.1"/>
    <property type="molecule type" value="Genomic_DNA"/>
</dbReference>
<evidence type="ECO:0000313" key="1">
    <source>
        <dbReference type="EMBL" id="MEU2124406.1"/>
    </source>
</evidence>
<sequence>MATYSMRSTRSPLAGALRGLALGRVALGSAALLAPRTLSKTLGVRPTPELDYMSRIFGARAIALGLGYLTAPAEELPRWQRLALLVDVLDTTHGGARLLRSDVPRPTAVALVALTGGYMLVGATRLARDLW</sequence>